<dbReference type="HOGENOM" id="CLU_012847_2_0_1"/>
<name>G8XZQ5_PICSO</name>
<reference evidence="8 9" key="1">
    <citation type="journal article" date="2012" name="G3 (Bethesda)">
        <title>Pichia sorbitophila, an interspecies yeast hybrid reveals early steps of genome resolution following polyploidization.</title>
        <authorList>
            <person name="Leh Louis V."/>
            <person name="Despons L."/>
            <person name="Friedrich A."/>
            <person name="Martin T."/>
            <person name="Durrens P."/>
            <person name="Casaregola S."/>
            <person name="Neuveglise C."/>
            <person name="Fairhead C."/>
            <person name="Marck C."/>
            <person name="Cruz J.A."/>
            <person name="Straub M.L."/>
            <person name="Kugler V."/>
            <person name="Sacerdot C."/>
            <person name="Uzunov Z."/>
            <person name="Thierry A."/>
            <person name="Weiss S."/>
            <person name="Bleykasten C."/>
            <person name="De Montigny J."/>
            <person name="Jacques N."/>
            <person name="Jung P."/>
            <person name="Lemaire M."/>
            <person name="Mallet S."/>
            <person name="Morel G."/>
            <person name="Richard G.F."/>
            <person name="Sarkar A."/>
            <person name="Savel G."/>
            <person name="Schacherer J."/>
            <person name="Seret M.L."/>
            <person name="Talla E."/>
            <person name="Samson G."/>
            <person name="Jubin C."/>
            <person name="Poulain J."/>
            <person name="Vacherie B."/>
            <person name="Barbe V."/>
            <person name="Pelletier E."/>
            <person name="Sherman D.J."/>
            <person name="Westhof E."/>
            <person name="Weissenbach J."/>
            <person name="Baret P.V."/>
            <person name="Wincker P."/>
            <person name="Gaillardin C."/>
            <person name="Dujon B."/>
            <person name="Souciet J.L."/>
        </authorList>
    </citation>
    <scope>NUCLEOTIDE SEQUENCE [LARGE SCALE GENOMIC DNA]</scope>
    <source>
        <strain evidence="9">ATCC MYA-4447 / BCRC 22081 / CBS 7064 / NBRC 10061 / NRRL Y-12695</strain>
    </source>
</reference>
<dbReference type="InParanoid" id="G8XZQ5"/>
<evidence type="ECO:0000259" key="7">
    <source>
        <dbReference type="Pfam" id="PF01974"/>
    </source>
</evidence>
<feature type="active site" evidence="5">
    <location>
        <position position="290"/>
    </location>
</feature>
<dbReference type="PIRSF" id="PIRSF011789">
    <property type="entry name" value="tRNA_splic_SEN2"/>
    <property type="match status" value="1"/>
</dbReference>
<proteinExistence type="inferred from homology"/>
<evidence type="ECO:0000256" key="3">
    <source>
        <dbReference type="ARBA" id="ARBA00023239"/>
    </source>
</evidence>
<dbReference type="Pfam" id="PF01974">
    <property type="entry name" value="tRNA_int_endo"/>
    <property type="match status" value="1"/>
</dbReference>
<comment type="function">
    <text evidence="4">Constitutes one of the two catalytic subunit of the tRNA-splicing endonuclease complex, a complex responsible for identification and cleavage of the splice sites in pre-tRNA. It cleaves pre-tRNA at the 5'- and 3'-splice sites to release the intron. The products are an intron and two tRNA half-molecules bearing 2',3'-cyclic phosphate and 5'-OH termini. There are no conserved sequences at the splice sites, but the intron is invariably located at the same site in the gene, placing the splice sites an invariant distance from the constant structural features of the tRNA body.</text>
</comment>
<dbReference type="GO" id="GO:0000214">
    <property type="term" value="C:tRNA-intron endonuclease complex"/>
    <property type="evidence" value="ECO:0007669"/>
    <property type="project" value="UniProtKB-UniRule"/>
</dbReference>
<sequence>MGKRNRIENELKHKNPLPFVISTDYYGSLPELYPHNPISWAYFLYKYISLHAKPVPQSILPLPQVDFKDGMFVVEDEDDMHRLFNEGFFGKGHLSRSEPTWNSIQQQKLLSSQGEALMSIEEVTRARREERDRFKELRTRFQALELKERQGILTADDINEKEALRLKLDEFRSRDSRIISGPSKETELQGADENASKALRTSSKEYLQLQATEVFFLRYALHTVDIDMTLLELFKKCAGVSSVASIEPRNNFVLEYVVYHHYRSLGWCVRSGIKFGSNFLLYKRGLPFSHAEHAIYIMPEEVSWPTISALSRVVSGVKKNLVLVFVETPCQEVLDNLLHTLERMGNDHYKKNLSNIFKQYRVNELIYRRWIPGRNRD</sequence>
<comment type="similarity">
    <text evidence="1 4">Belongs to the tRNA-intron endonuclease family.</text>
</comment>
<evidence type="ECO:0000256" key="1">
    <source>
        <dbReference type="ARBA" id="ARBA00008078"/>
    </source>
</evidence>
<dbReference type="PANTHER" id="PTHR21227">
    <property type="entry name" value="TRNA-SPLICING ENDONUCLEASE SUBUNIT SEN2"/>
    <property type="match status" value="1"/>
</dbReference>
<dbReference type="GO" id="GO:0005737">
    <property type="term" value="C:cytoplasm"/>
    <property type="evidence" value="ECO:0007669"/>
    <property type="project" value="TreeGrafter"/>
</dbReference>
<dbReference type="GO" id="GO:0003676">
    <property type="term" value="F:nucleic acid binding"/>
    <property type="evidence" value="ECO:0007669"/>
    <property type="project" value="InterPro"/>
</dbReference>
<dbReference type="GO" id="GO:0000213">
    <property type="term" value="F:tRNA-intron lyase activity"/>
    <property type="evidence" value="ECO:0007669"/>
    <property type="project" value="UniProtKB-UniRule"/>
</dbReference>
<dbReference type="OMA" id="YSHPYWK"/>
<dbReference type="EC" id="4.6.1.16" evidence="4"/>
<dbReference type="InterPro" id="IPR011856">
    <property type="entry name" value="tRNA_endonuc-like_dom_sf"/>
</dbReference>
<evidence type="ECO:0000313" key="8">
    <source>
        <dbReference type="EMBL" id="CCE87164.1"/>
    </source>
</evidence>
<feature type="active site" evidence="5">
    <location>
        <position position="282"/>
    </location>
</feature>
<dbReference type="InterPro" id="IPR016589">
    <property type="entry name" value="tRNA_splic_SEN2"/>
</dbReference>
<protein>
    <recommendedName>
        <fullName evidence="4">tRNA-splicing endonuclease subunit Sen2</fullName>
        <ecNumber evidence="4">4.6.1.16</ecNumber>
    </recommendedName>
</protein>
<dbReference type="OrthoDB" id="10249562at2759"/>
<evidence type="ECO:0000256" key="4">
    <source>
        <dbReference type="PIRNR" id="PIRNR011789"/>
    </source>
</evidence>
<dbReference type="SUPFAM" id="SSF53032">
    <property type="entry name" value="tRNA-intron endonuclease catalytic domain-like"/>
    <property type="match status" value="1"/>
</dbReference>
<evidence type="ECO:0000256" key="2">
    <source>
        <dbReference type="ARBA" id="ARBA00022694"/>
    </source>
</evidence>
<organism evidence="8 9">
    <name type="scientific">Pichia sorbitophila (strain ATCC MYA-4447 / BCRC 22081 / CBS 7064 / NBRC 10061 / NRRL Y-12695)</name>
    <name type="common">Hybrid yeast</name>
    <dbReference type="NCBI Taxonomy" id="559304"/>
    <lineage>
        <taxon>Eukaryota</taxon>
        <taxon>Fungi</taxon>
        <taxon>Dikarya</taxon>
        <taxon>Ascomycota</taxon>
        <taxon>Saccharomycotina</taxon>
        <taxon>Pichiomycetes</taxon>
        <taxon>Debaryomycetaceae</taxon>
        <taxon>Millerozyma</taxon>
    </lineage>
</organism>
<dbReference type="CDD" id="cd22363">
    <property type="entry name" value="tRNA-intron_lyase_C"/>
    <property type="match status" value="1"/>
</dbReference>
<feature type="active site" evidence="5">
    <location>
        <position position="319"/>
    </location>
</feature>
<dbReference type="FunCoup" id="G8XZQ5">
    <property type="interactions" value="110"/>
</dbReference>
<keyword evidence="9" id="KW-1185">Reference proteome</keyword>
<dbReference type="InterPro" id="IPR006677">
    <property type="entry name" value="tRNA_intron_Endonuc_cat-like"/>
</dbReference>
<dbReference type="EMBL" id="FO082046">
    <property type="protein sequence ID" value="CCE87164.1"/>
    <property type="molecule type" value="Genomic_DNA"/>
</dbReference>
<dbReference type="GO" id="GO:0000379">
    <property type="term" value="P:tRNA-type intron splice site recognition and cleavage"/>
    <property type="evidence" value="ECO:0007669"/>
    <property type="project" value="TreeGrafter"/>
</dbReference>
<evidence type="ECO:0000256" key="5">
    <source>
        <dbReference type="PIRSR" id="PIRSR011789-1"/>
    </source>
</evidence>
<dbReference type="InterPro" id="IPR006676">
    <property type="entry name" value="tRNA_splic"/>
</dbReference>
<keyword evidence="3 4" id="KW-0456">Lyase</keyword>
<dbReference type="Proteomes" id="UP000005222">
    <property type="component" value="Chromosome N"/>
</dbReference>
<keyword evidence="6" id="KW-0175">Coiled coil</keyword>
<dbReference type="STRING" id="559304.G8XZQ5"/>
<evidence type="ECO:0000313" key="9">
    <source>
        <dbReference type="Proteomes" id="UP000005222"/>
    </source>
</evidence>
<dbReference type="InterPro" id="IPR036167">
    <property type="entry name" value="tRNA_intron_Endo_cat-like_sf"/>
</dbReference>
<dbReference type="eggNOG" id="KOG4685">
    <property type="taxonomic scope" value="Eukaryota"/>
</dbReference>
<dbReference type="AlphaFoldDB" id="G8XZQ5"/>
<dbReference type="Gene3D" id="3.40.1350.10">
    <property type="match status" value="1"/>
</dbReference>
<evidence type="ECO:0000256" key="6">
    <source>
        <dbReference type="SAM" id="Coils"/>
    </source>
</evidence>
<dbReference type="PANTHER" id="PTHR21227:SF0">
    <property type="entry name" value="TRNA-SPLICING ENDONUCLEASE SUBUNIT SEN2"/>
    <property type="match status" value="1"/>
</dbReference>
<feature type="coiled-coil region" evidence="6">
    <location>
        <begin position="120"/>
        <end position="147"/>
    </location>
</feature>
<accession>G8XZQ5</accession>
<dbReference type="NCBIfam" id="TIGR00324">
    <property type="entry name" value="endA"/>
    <property type="match status" value="1"/>
</dbReference>
<keyword evidence="2 4" id="KW-0819">tRNA processing</keyword>
<gene>
    <name evidence="8" type="primary">Piso0_005705</name>
    <name evidence="8" type="ORF">GNLVRS01_PISO0N20781g</name>
</gene>
<feature type="domain" description="tRNA intron endonuclease catalytic" evidence="7">
    <location>
        <begin position="252"/>
        <end position="327"/>
    </location>
</feature>